<protein>
    <submittedName>
        <fullName evidence="1">Uncharacterized protein</fullName>
    </submittedName>
</protein>
<evidence type="ECO:0000313" key="2">
    <source>
        <dbReference type="Proteomes" id="UP000198943"/>
    </source>
</evidence>
<organism evidence="1 2">
    <name type="scientific">Succiniclasticum ruminis</name>
    <dbReference type="NCBI Taxonomy" id="40841"/>
    <lineage>
        <taxon>Bacteria</taxon>
        <taxon>Bacillati</taxon>
        <taxon>Bacillota</taxon>
        <taxon>Negativicutes</taxon>
        <taxon>Acidaminococcales</taxon>
        <taxon>Acidaminococcaceae</taxon>
        <taxon>Succiniclasticum</taxon>
    </lineage>
</organism>
<evidence type="ECO:0000313" key="1">
    <source>
        <dbReference type="EMBL" id="SDC21863.1"/>
    </source>
</evidence>
<keyword evidence="2" id="KW-1185">Reference proteome</keyword>
<gene>
    <name evidence="1" type="ORF">SAMN04487864_103254</name>
</gene>
<sequence length="239" mass="27580">MLIYGGTAVTLRHKFRTATHDIDYALRGPSPLFEDCVAAVGEKYRLFPHWMHSLEQFTSAPHFRENFCRHADALHLDAASGNLSFLVQDSDWQLAHKLCWFRRDRKNDGRDIVGILQGRDGDAAKQVSRSVQDVFGEDATFDTDGTMLLDALEQGINLDELAVRLYRRAQYYETVYSYLFPLLCQKDVLAAGKICWMESLFWRTEEDIRTSLARYGVHLPSIIVNHTARVMFKPEFWNL</sequence>
<dbReference type="AlphaFoldDB" id="A0A1G6JT34"/>
<proteinExistence type="predicted"/>
<name>A0A1G6JT34_9FIRM</name>
<reference evidence="2" key="1">
    <citation type="submission" date="2016-10" db="EMBL/GenBank/DDBJ databases">
        <authorList>
            <person name="Varghese N."/>
            <person name="Submissions S."/>
        </authorList>
    </citation>
    <scope>NUCLEOTIDE SEQUENCE [LARGE SCALE GENOMIC DNA]</scope>
    <source>
        <strain evidence="2">DSM 11005</strain>
    </source>
</reference>
<dbReference type="Proteomes" id="UP000198943">
    <property type="component" value="Unassembled WGS sequence"/>
</dbReference>
<accession>A0A1G6JT34</accession>
<dbReference type="EMBL" id="FMYW01000003">
    <property type="protein sequence ID" value="SDC21863.1"/>
    <property type="molecule type" value="Genomic_DNA"/>
</dbReference>